<sequence length="366" mass="41477">MESVQEPGVSPSALPLPLLVHDLGPSIDDSQDDDSQTQYSISSQALSTVAIDELRHYRCFETPQGWVLALDPASWQTFLWRPQDSERIQLPPKEQGFPENCKCLLSDMPGAASGCAVVVFDLDDNEMWVCKIGATDWDSHRYEPTMFVKGRIPHLTNIAMQHGIAAVAGKIYFEYTSDEMGVIEFHGEEGPKFGSIEVDMVDLPRMASMYLVESCGELFLVVIFFVGKNVHKIAKHALYKMDFSEPAWCEVDEIGGDRVFLLSGDRDVISCFGASCSAGDHLRGNHIYFLNHVAIHENFLHVIDLKKGSQEEQRPFKHKGYLMPLRSPFWLLPTQCTSQAQGSYFLLRNLWRRVKRAIVYFLYFKI</sequence>
<keyword evidence="2" id="KW-1185">Reference proteome</keyword>
<dbReference type="Proteomes" id="UP001732700">
    <property type="component" value="Chromosome 1D"/>
</dbReference>
<evidence type="ECO:0000313" key="2">
    <source>
        <dbReference type="Proteomes" id="UP001732700"/>
    </source>
</evidence>
<dbReference type="EnsemblPlants" id="AVESA.00010b.r2.1DG0141480.1">
    <property type="protein sequence ID" value="AVESA.00010b.r2.1DG0141480.1.CDS.1"/>
    <property type="gene ID" value="AVESA.00010b.r2.1DG0141480"/>
</dbReference>
<organism evidence="1 2">
    <name type="scientific">Avena sativa</name>
    <name type="common">Oat</name>
    <dbReference type="NCBI Taxonomy" id="4498"/>
    <lineage>
        <taxon>Eukaryota</taxon>
        <taxon>Viridiplantae</taxon>
        <taxon>Streptophyta</taxon>
        <taxon>Embryophyta</taxon>
        <taxon>Tracheophyta</taxon>
        <taxon>Spermatophyta</taxon>
        <taxon>Magnoliopsida</taxon>
        <taxon>Liliopsida</taxon>
        <taxon>Poales</taxon>
        <taxon>Poaceae</taxon>
        <taxon>BOP clade</taxon>
        <taxon>Pooideae</taxon>
        <taxon>Poodae</taxon>
        <taxon>Poeae</taxon>
        <taxon>Poeae Chloroplast Group 1 (Aveneae type)</taxon>
        <taxon>Aveninae</taxon>
        <taxon>Avena</taxon>
    </lineage>
</organism>
<reference evidence="1" key="1">
    <citation type="submission" date="2021-05" db="EMBL/GenBank/DDBJ databases">
        <authorList>
            <person name="Scholz U."/>
            <person name="Mascher M."/>
            <person name="Fiebig A."/>
        </authorList>
    </citation>
    <scope>NUCLEOTIDE SEQUENCE [LARGE SCALE GENOMIC DNA]</scope>
</reference>
<name>A0ACD5TWY4_AVESA</name>
<reference evidence="1" key="2">
    <citation type="submission" date="2025-09" db="UniProtKB">
        <authorList>
            <consortium name="EnsemblPlants"/>
        </authorList>
    </citation>
    <scope>IDENTIFICATION</scope>
</reference>
<protein>
    <submittedName>
        <fullName evidence="1">Uncharacterized protein</fullName>
    </submittedName>
</protein>
<proteinExistence type="predicted"/>
<accession>A0ACD5TWY4</accession>
<evidence type="ECO:0000313" key="1">
    <source>
        <dbReference type="EnsemblPlants" id="AVESA.00010b.r2.1DG0141480.1.CDS.1"/>
    </source>
</evidence>